<dbReference type="Gene3D" id="2.70.98.40">
    <property type="entry name" value="Glycoside hydrolase, family 65, N-terminal domain"/>
    <property type="match status" value="1"/>
</dbReference>
<organism evidence="5">
    <name type="scientific">Hungatella hathewayi</name>
    <dbReference type="NCBI Taxonomy" id="154046"/>
    <lineage>
        <taxon>Bacteria</taxon>
        <taxon>Bacillati</taxon>
        <taxon>Bacillota</taxon>
        <taxon>Clostridia</taxon>
        <taxon>Lachnospirales</taxon>
        <taxon>Lachnospiraceae</taxon>
        <taxon>Hungatella</taxon>
    </lineage>
</organism>
<keyword evidence="1 5" id="KW-0328">Glycosyltransferase</keyword>
<dbReference type="InterPro" id="IPR011013">
    <property type="entry name" value="Gal_mutarotase_sf_dom"/>
</dbReference>
<accession>A0A6N3HBU1</accession>
<evidence type="ECO:0000313" key="5">
    <source>
        <dbReference type="EMBL" id="VYU73922.1"/>
    </source>
</evidence>
<dbReference type="GO" id="GO:0030246">
    <property type="term" value="F:carbohydrate binding"/>
    <property type="evidence" value="ECO:0007669"/>
    <property type="project" value="InterPro"/>
</dbReference>
<proteinExistence type="predicted"/>
<dbReference type="PANTHER" id="PTHR37469:SF3">
    <property type="entry name" value="PUTATIVE-RELATED"/>
    <property type="match status" value="1"/>
</dbReference>
<dbReference type="SUPFAM" id="SSF48208">
    <property type="entry name" value="Six-hairpin glycosidases"/>
    <property type="match status" value="1"/>
</dbReference>
<dbReference type="CDD" id="cd11755">
    <property type="entry name" value="GH94N_ChBP_like"/>
    <property type="match status" value="1"/>
</dbReference>
<feature type="domain" description="Glycosyl hydrolase 94 supersandwich" evidence="3">
    <location>
        <begin position="11"/>
        <end position="281"/>
    </location>
</feature>
<evidence type="ECO:0000259" key="4">
    <source>
        <dbReference type="Pfam" id="PF17167"/>
    </source>
</evidence>
<dbReference type="InterPro" id="IPR037828">
    <property type="entry name" value="GH94N_ChBP"/>
</dbReference>
<dbReference type="Gene3D" id="1.50.10.10">
    <property type="match status" value="1"/>
</dbReference>
<reference evidence="5" key="1">
    <citation type="submission" date="2019-11" db="EMBL/GenBank/DDBJ databases">
        <authorList>
            <person name="Feng L."/>
        </authorList>
    </citation>
    <scope>NUCLEOTIDE SEQUENCE</scope>
    <source>
        <strain evidence="5">ChathewayiLFYP18</strain>
    </source>
</reference>
<evidence type="ECO:0000256" key="1">
    <source>
        <dbReference type="ARBA" id="ARBA00022676"/>
    </source>
</evidence>
<feature type="domain" description="Glycosyl hydrolase 94 catalytic" evidence="4">
    <location>
        <begin position="295"/>
        <end position="721"/>
    </location>
</feature>
<dbReference type="InterPro" id="IPR033432">
    <property type="entry name" value="GH94_catalytic"/>
</dbReference>
<dbReference type="AlphaFoldDB" id="A0A6N3HBU1"/>
<protein>
    <submittedName>
        <fullName evidence="5">N,N'-diacetylchitobiose phosphorylase</fullName>
        <ecNumber evidence="5">2.4.1.280</ecNumber>
    </submittedName>
</protein>
<dbReference type="SUPFAM" id="SSF74650">
    <property type="entry name" value="Galactose mutarotase-like"/>
    <property type="match status" value="1"/>
</dbReference>
<evidence type="ECO:0000259" key="3">
    <source>
        <dbReference type="Pfam" id="PF06165"/>
    </source>
</evidence>
<dbReference type="InterPro" id="IPR008928">
    <property type="entry name" value="6-hairpin_glycosidase_sf"/>
</dbReference>
<keyword evidence="2 5" id="KW-0808">Transferase</keyword>
<gene>
    <name evidence="5" type="primary">chbP_2</name>
    <name evidence="5" type="ORF">CHLFYP18_02430</name>
</gene>
<evidence type="ECO:0000256" key="2">
    <source>
        <dbReference type="ARBA" id="ARBA00022679"/>
    </source>
</evidence>
<name>A0A6N3HBU1_9FIRM</name>
<dbReference type="RefSeq" id="WP_156833659.1">
    <property type="nucleotide sequence ID" value="NZ_CACRUH010000070.1"/>
</dbReference>
<dbReference type="SMART" id="SM01068">
    <property type="entry name" value="CBM_X"/>
    <property type="match status" value="1"/>
</dbReference>
<dbReference type="Pfam" id="PF17167">
    <property type="entry name" value="Glyco_hydro_94"/>
    <property type="match status" value="1"/>
</dbReference>
<dbReference type="GO" id="GO:0016757">
    <property type="term" value="F:glycosyltransferase activity"/>
    <property type="evidence" value="ECO:0007669"/>
    <property type="project" value="UniProtKB-KW"/>
</dbReference>
<dbReference type="GO" id="GO:0005975">
    <property type="term" value="P:carbohydrate metabolic process"/>
    <property type="evidence" value="ECO:0007669"/>
    <property type="project" value="InterPro"/>
</dbReference>
<dbReference type="InterPro" id="IPR052047">
    <property type="entry name" value="GH94_Enzymes"/>
</dbReference>
<dbReference type="InterPro" id="IPR012341">
    <property type="entry name" value="6hp_glycosidase-like_sf"/>
</dbReference>
<dbReference type="Gene3D" id="2.60.420.10">
    <property type="entry name" value="Maltose phosphorylase, domain 3"/>
    <property type="match status" value="1"/>
</dbReference>
<dbReference type="EC" id="2.4.1.280" evidence="5"/>
<dbReference type="Pfam" id="PF06165">
    <property type="entry name" value="GH94_b-supersand"/>
    <property type="match status" value="1"/>
</dbReference>
<dbReference type="InterPro" id="IPR037018">
    <property type="entry name" value="GH65_N"/>
</dbReference>
<sequence length="802" mass="91392">MQYGHFDNEKREYVIDRVDLPTSWTNYLGVKDMCAVVNHTAGGYLFYKSPEYHRITRFRGNAVPMDRPGHYVYVRDDETGEFWSISWQPVGKPLDQAKYTCRHGLSYTTYSCDYQGIEAEQTLFIPADDPVELWDVKLKNQSGRKRKLSVYSYCELSFHHIEMDNKNFQMSLYAAGSTYEDGIIEHDLFYEEFGYQYFTSDFDPDGFDCLRDKFIGLYRTEDNPAAVERGEMSGSFEKGGNHCGSLKKCLELEPGEESRLIFLLGEGKREEGRAMRAKYADHSAVDQAYSDLKVFWDNKLNRLQIDTPDEGMNTLINTWTLYQAEINVMFSRFASFIEVGGRTGLGYRDTAQDAMTVPHSNPEKCRQRLVELLRGLVSAGYGLHLFQPEWFDPDTEVKPFKSPTVVPTPKVSDMIHGLEDTCSDDALWLIASIVEYVKETGEYGFFDEVITYADGGSGTVYEHMKKILDFSAEQIGAHGVCKGLRADWNDCLNLGGGESALVSFLHYWAIDNFLEAASWLGREDDVKHYTDMRHTVKEICDRELWDDGWYIRGITKNGRKIGTHQDREGRLHLESNSWAVLSGAADYEKGIQAMDAVDEYLYTPYGIMLNGPSYTVPDDDIGFVTRVYPGVKENGSVFSHPNPWAWAAECKLGRGDRAMKFYHALCPYYQNDIIEIREAEPYSYCQFIMGKDHTAYGRARHPFMTGSGGWAYFSATRYMLGIRPQFDCLQIDPCIPADWKEFSVKRVWRGAEYRISVKNPEGVMKGVKELILDGKKVSKIPVFKAGSSHEVTVVMGNEGGES</sequence>
<dbReference type="EMBL" id="CACRUH010000070">
    <property type="protein sequence ID" value="VYU73922.1"/>
    <property type="molecule type" value="Genomic_DNA"/>
</dbReference>
<dbReference type="PANTHER" id="PTHR37469">
    <property type="entry name" value="CELLOBIONIC ACID PHOSPHORYLASE-RELATED"/>
    <property type="match status" value="1"/>
</dbReference>
<dbReference type="InterPro" id="IPR010383">
    <property type="entry name" value="Glyco_hydrolase_94_b-supersand"/>
</dbReference>